<dbReference type="Proteomes" id="UP001560573">
    <property type="component" value="Unassembled WGS sequence"/>
</dbReference>
<organism evidence="2 3">
    <name type="scientific">Danxiaibacter flavus</name>
    <dbReference type="NCBI Taxonomy" id="3049108"/>
    <lineage>
        <taxon>Bacteria</taxon>
        <taxon>Pseudomonadati</taxon>
        <taxon>Bacteroidota</taxon>
        <taxon>Chitinophagia</taxon>
        <taxon>Chitinophagales</taxon>
        <taxon>Chitinophagaceae</taxon>
        <taxon>Danxiaibacter</taxon>
    </lineage>
</organism>
<dbReference type="EMBL" id="JAULBC010000009">
    <property type="protein sequence ID" value="MEX6690602.1"/>
    <property type="molecule type" value="Genomic_DNA"/>
</dbReference>
<dbReference type="InterPro" id="IPR050312">
    <property type="entry name" value="IolE/XylAMocC-like"/>
</dbReference>
<feature type="domain" description="Xylose isomerase-like TIM barrel" evidence="1">
    <location>
        <begin position="56"/>
        <end position="268"/>
    </location>
</feature>
<dbReference type="Pfam" id="PF01261">
    <property type="entry name" value="AP_endonuc_2"/>
    <property type="match status" value="1"/>
</dbReference>
<name>A0ABV3ZL34_9BACT</name>
<dbReference type="GO" id="GO:0016853">
    <property type="term" value="F:isomerase activity"/>
    <property type="evidence" value="ECO:0007669"/>
    <property type="project" value="UniProtKB-KW"/>
</dbReference>
<evidence type="ECO:0000313" key="2">
    <source>
        <dbReference type="EMBL" id="MEX6690602.1"/>
    </source>
</evidence>
<keyword evidence="3" id="KW-1185">Reference proteome</keyword>
<accession>A0ABV3ZL34</accession>
<evidence type="ECO:0000313" key="3">
    <source>
        <dbReference type="Proteomes" id="UP001560573"/>
    </source>
</evidence>
<proteinExistence type="predicted"/>
<dbReference type="SUPFAM" id="SSF51658">
    <property type="entry name" value="Xylose isomerase-like"/>
    <property type="match status" value="1"/>
</dbReference>
<dbReference type="InterPro" id="IPR036237">
    <property type="entry name" value="Xyl_isomerase-like_sf"/>
</dbReference>
<dbReference type="InterPro" id="IPR013022">
    <property type="entry name" value="Xyl_isomerase-like_TIM-brl"/>
</dbReference>
<protein>
    <submittedName>
        <fullName evidence="2">Sugar phosphate isomerase/epimerase</fullName>
    </submittedName>
</protein>
<evidence type="ECO:0000259" key="1">
    <source>
        <dbReference type="Pfam" id="PF01261"/>
    </source>
</evidence>
<comment type="caution">
    <text evidence="2">The sequence shown here is derived from an EMBL/GenBank/DDBJ whole genome shotgun (WGS) entry which is preliminary data.</text>
</comment>
<dbReference type="PANTHER" id="PTHR12110:SF41">
    <property type="entry name" value="INOSOSE DEHYDRATASE"/>
    <property type="match status" value="1"/>
</dbReference>
<gene>
    <name evidence="2" type="ORF">QTN47_24025</name>
</gene>
<dbReference type="RefSeq" id="WP_369332013.1">
    <property type="nucleotide sequence ID" value="NZ_JAULBC010000009.1"/>
</dbReference>
<keyword evidence="2" id="KW-0413">Isomerase</keyword>
<dbReference type="PANTHER" id="PTHR12110">
    <property type="entry name" value="HYDROXYPYRUVATE ISOMERASE"/>
    <property type="match status" value="1"/>
</dbReference>
<dbReference type="Gene3D" id="3.20.20.150">
    <property type="entry name" value="Divalent-metal-dependent TIM barrel enzymes"/>
    <property type="match status" value="1"/>
</dbReference>
<reference evidence="2 3" key="1">
    <citation type="submission" date="2023-07" db="EMBL/GenBank/DDBJ databases">
        <authorList>
            <person name="Lian W.-H."/>
        </authorList>
    </citation>
    <scope>NUCLEOTIDE SEQUENCE [LARGE SCALE GENOMIC DNA]</scope>
    <source>
        <strain evidence="2 3">SYSU DXS3180</strain>
    </source>
</reference>
<sequence length="296" mass="34191">MQTRRSFIKQAALLTATTIMQPGNMFKKEYKLGLQFYTIRDPLAADLKGTLQKISGFRYREAETYGFNGKTYYGQDPKVFAQMLADNNITTSSGHYDLDKYILGNSTQDDMKRYVDQCIDGAHTLKQDYIVWPWLDPSWRSMEKFKHLAQVLNTIGEQIKKGGLQLAYHNHDFEFVDHNGQIGYDVILNETDPSLVKLEADLYWMSRASAKKPHEWFELQPGRFVIWHIKDMDKNNPDLHTAVGDGTIDFRTIMPDANKAGVKHMFVEQGNNYVPDALNCVERSAKYIQRENLFLI</sequence>